<dbReference type="Proteomes" id="UP000299102">
    <property type="component" value="Unassembled WGS sequence"/>
</dbReference>
<proteinExistence type="predicted"/>
<gene>
    <name evidence="1" type="ORF">EVAR_16240_1</name>
</gene>
<protein>
    <submittedName>
        <fullName evidence="1">Uncharacterized protein</fullName>
    </submittedName>
</protein>
<dbReference type="OrthoDB" id="425681at2759"/>
<reference evidence="1 2" key="1">
    <citation type="journal article" date="2019" name="Commun. Biol.">
        <title>The bagworm genome reveals a unique fibroin gene that provides high tensile strength.</title>
        <authorList>
            <person name="Kono N."/>
            <person name="Nakamura H."/>
            <person name="Ohtoshi R."/>
            <person name="Tomita M."/>
            <person name="Numata K."/>
            <person name="Arakawa K."/>
        </authorList>
    </citation>
    <scope>NUCLEOTIDE SEQUENCE [LARGE SCALE GENOMIC DNA]</scope>
</reference>
<dbReference type="AlphaFoldDB" id="A0A4C1U5R0"/>
<evidence type="ECO:0000313" key="2">
    <source>
        <dbReference type="Proteomes" id="UP000299102"/>
    </source>
</evidence>
<sequence length="152" mass="17666">MGYYSLRLCMVVKAGYGRRKMEIQSLRSMCGMSQKVRCKNSDVTKRCDLKKDVVTGVERSMLRWFDHLEGMNESRVTKQIYRANVCDGKVTKGRPKISYADNINSILKEGQSLSTRNRQAYMKRLMDVSEAREIFKDRTMWKSIISIYPTGK</sequence>
<dbReference type="EMBL" id="BGZK01000131">
    <property type="protein sequence ID" value="GBP21692.1"/>
    <property type="molecule type" value="Genomic_DNA"/>
</dbReference>
<keyword evidence="2" id="KW-1185">Reference proteome</keyword>
<evidence type="ECO:0000313" key="1">
    <source>
        <dbReference type="EMBL" id="GBP21692.1"/>
    </source>
</evidence>
<name>A0A4C1U5R0_EUMVA</name>
<organism evidence="1 2">
    <name type="scientific">Eumeta variegata</name>
    <name type="common">Bagworm moth</name>
    <name type="synonym">Eumeta japonica</name>
    <dbReference type="NCBI Taxonomy" id="151549"/>
    <lineage>
        <taxon>Eukaryota</taxon>
        <taxon>Metazoa</taxon>
        <taxon>Ecdysozoa</taxon>
        <taxon>Arthropoda</taxon>
        <taxon>Hexapoda</taxon>
        <taxon>Insecta</taxon>
        <taxon>Pterygota</taxon>
        <taxon>Neoptera</taxon>
        <taxon>Endopterygota</taxon>
        <taxon>Lepidoptera</taxon>
        <taxon>Glossata</taxon>
        <taxon>Ditrysia</taxon>
        <taxon>Tineoidea</taxon>
        <taxon>Psychidae</taxon>
        <taxon>Oiketicinae</taxon>
        <taxon>Eumeta</taxon>
    </lineage>
</organism>
<comment type="caution">
    <text evidence="1">The sequence shown here is derived from an EMBL/GenBank/DDBJ whole genome shotgun (WGS) entry which is preliminary data.</text>
</comment>
<accession>A0A4C1U5R0</accession>